<reference evidence="2 3" key="1">
    <citation type="submission" date="2015-09" db="EMBL/GenBank/DDBJ databases">
        <authorList>
            <consortium name="Pathogen Informatics"/>
        </authorList>
    </citation>
    <scope>NUCLEOTIDE SEQUENCE [LARGE SCALE GENOMIC DNA]</scope>
    <source>
        <strain evidence="2 3">2789STDY5608887</strain>
    </source>
</reference>
<evidence type="ECO:0000256" key="1">
    <source>
        <dbReference type="SAM" id="Phobius"/>
    </source>
</evidence>
<dbReference type="Proteomes" id="UP000095453">
    <property type="component" value="Unassembled WGS sequence"/>
</dbReference>
<dbReference type="RefSeq" id="WP_055168777.1">
    <property type="nucleotide sequence ID" value="NZ_CYXX01000009.1"/>
</dbReference>
<keyword evidence="1" id="KW-0472">Membrane</keyword>
<evidence type="ECO:0000313" key="2">
    <source>
        <dbReference type="EMBL" id="CUM99886.1"/>
    </source>
</evidence>
<proteinExistence type="predicted"/>
<sequence>MEHFMNLVLIKNIYIGIPMAALICYLFLLFCFLNVAEKSSEVRDLKAILSALLSWTGGAVLMRLQISPGIQFWYHVSLMGLFTIPILIYGFLFHYLDIRGKDRFLDGCMAVTVSAVLLNVFTGCILPPPEVQIMANGGIS</sequence>
<dbReference type="AlphaFoldDB" id="A0A173TCP6"/>
<feature type="transmembrane region" description="Helical" evidence="1">
    <location>
        <begin position="47"/>
        <end position="66"/>
    </location>
</feature>
<accession>A0A173TCP6</accession>
<feature type="transmembrane region" description="Helical" evidence="1">
    <location>
        <begin position="104"/>
        <end position="128"/>
    </location>
</feature>
<evidence type="ECO:0000313" key="3">
    <source>
        <dbReference type="Proteomes" id="UP000095453"/>
    </source>
</evidence>
<keyword evidence="1" id="KW-1133">Transmembrane helix</keyword>
<organism evidence="2 3">
    <name type="scientific">Roseburia inulinivorans</name>
    <dbReference type="NCBI Taxonomy" id="360807"/>
    <lineage>
        <taxon>Bacteria</taxon>
        <taxon>Bacillati</taxon>
        <taxon>Bacillota</taxon>
        <taxon>Clostridia</taxon>
        <taxon>Lachnospirales</taxon>
        <taxon>Lachnospiraceae</taxon>
        <taxon>Roseburia</taxon>
    </lineage>
</organism>
<feature type="transmembrane region" description="Helical" evidence="1">
    <location>
        <begin position="12"/>
        <end position="35"/>
    </location>
</feature>
<gene>
    <name evidence="2" type="ORF">ERS852444_01421</name>
</gene>
<dbReference type="EMBL" id="CYXX01000009">
    <property type="protein sequence ID" value="CUM99886.1"/>
    <property type="molecule type" value="Genomic_DNA"/>
</dbReference>
<protein>
    <submittedName>
        <fullName evidence="2">Uncharacterized protein</fullName>
    </submittedName>
</protein>
<name>A0A173TCP6_9FIRM</name>
<keyword evidence="1" id="KW-0812">Transmembrane</keyword>
<feature type="transmembrane region" description="Helical" evidence="1">
    <location>
        <begin position="72"/>
        <end position="92"/>
    </location>
</feature>